<reference evidence="2 3" key="1">
    <citation type="journal article" date="2021" name="Elife">
        <title>Chloroplast acquisition without the gene transfer in kleptoplastic sea slugs, Plakobranchus ocellatus.</title>
        <authorList>
            <person name="Maeda T."/>
            <person name="Takahashi S."/>
            <person name="Yoshida T."/>
            <person name="Shimamura S."/>
            <person name="Takaki Y."/>
            <person name="Nagai Y."/>
            <person name="Toyoda A."/>
            <person name="Suzuki Y."/>
            <person name="Arimoto A."/>
            <person name="Ishii H."/>
            <person name="Satoh N."/>
            <person name="Nishiyama T."/>
            <person name="Hasebe M."/>
            <person name="Maruyama T."/>
            <person name="Minagawa J."/>
            <person name="Obokata J."/>
            <person name="Shigenobu S."/>
        </authorList>
    </citation>
    <scope>NUCLEOTIDE SEQUENCE [LARGE SCALE GENOMIC DNA]</scope>
</reference>
<sequence length="101" mass="11358">MRLSVRALALSSWSLNGLKEYPTDNYSKTNEETNLFGSYYFIFDNLNSIVVVVVVVIVVVVVKSIHSAPRRFAIVKHRGTTIMTFLATLHTTQNNGALNKR</sequence>
<keyword evidence="3" id="KW-1185">Reference proteome</keyword>
<dbReference type="Proteomes" id="UP000762676">
    <property type="component" value="Unassembled WGS sequence"/>
</dbReference>
<feature type="transmembrane region" description="Helical" evidence="1">
    <location>
        <begin position="38"/>
        <end position="62"/>
    </location>
</feature>
<keyword evidence="1" id="KW-1133">Transmembrane helix</keyword>
<protein>
    <submittedName>
        <fullName evidence="2">Uncharacterized protein</fullName>
    </submittedName>
</protein>
<evidence type="ECO:0000256" key="1">
    <source>
        <dbReference type="SAM" id="Phobius"/>
    </source>
</evidence>
<dbReference type="AlphaFoldDB" id="A0AAV4ECF8"/>
<gene>
    <name evidence="2" type="ORF">ElyMa_000031000</name>
</gene>
<keyword evidence="1" id="KW-0472">Membrane</keyword>
<accession>A0AAV4ECF8</accession>
<dbReference type="EMBL" id="BMAT01000046">
    <property type="protein sequence ID" value="GFR58475.1"/>
    <property type="molecule type" value="Genomic_DNA"/>
</dbReference>
<name>A0AAV4ECF8_9GAST</name>
<organism evidence="2 3">
    <name type="scientific">Elysia marginata</name>
    <dbReference type="NCBI Taxonomy" id="1093978"/>
    <lineage>
        <taxon>Eukaryota</taxon>
        <taxon>Metazoa</taxon>
        <taxon>Spiralia</taxon>
        <taxon>Lophotrochozoa</taxon>
        <taxon>Mollusca</taxon>
        <taxon>Gastropoda</taxon>
        <taxon>Heterobranchia</taxon>
        <taxon>Euthyneura</taxon>
        <taxon>Panpulmonata</taxon>
        <taxon>Sacoglossa</taxon>
        <taxon>Placobranchoidea</taxon>
        <taxon>Plakobranchidae</taxon>
        <taxon>Elysia</taxon>
    </lineage>
</organism>
<keyword evidence="1" id="KW-0812">Transmembrane</keyword>
<comment type="caution">
    <text evidence="2">The sequence shown here is derived from an EMBL/GenBank/DDBJ whole genome shotgun (WGS) entry which is preliminary data.</text>
</comment>
<evidence type="ECO:0000313" key="3">
    <source>
        <dbReference type="Proteomes" id="UP000762676"/>
    </source>
</evidence>
<evidence type="ECO:0000313" key="2">
    <source>
        <dbReference type="EMBL" id="GFR58475.1"/>
    </source>
</evidence>
<proteinExistence type="predicted"/>